<evidence type="ECO:0000259" key="5">
    <source>
        <dbReference type="PROSITE" id="PS51898"/>
    </source>
</evidence>
<dbReference type="AlphaFoldDB" id="A0A225CZX3"/>
<proteinExistence type="inferred from homology"/>
<keyword evidence="7" id="KW-1185">Reference proteome</keyword>
<dbReference type="CDD" id="cd01189">
    <property type="entry name" value="INT_ICEBs1_C_like"/>
    <property type="match status" value="1"/>
</dbReference>
<dbReference type="InterPro" id="IPR013762">
    <property type="entry name" value="Integrase-like_cat_sf"/>
</dbReference>
<dbReference type="GO" id="GO:0003677">
    <property type="term" value="F:DNA binding"/>
    <property type="evidence" value="ECO:0007669"/>
    <property type="project" value="UniProtKB-KW"/>
</dbReference>
<dbReference type="GO" id="GO:0006310">
    <property type="term" value="P:DNA recombination"/>
    <property type="evidence" value="ECO:0007669"/>
    <property type="project" value="UniProtKB-KW"/>
</dbReference>
<dbReference type="Proteomes" id="UP000214646">
    <property type="component" value="Unassembled WGS sequence"/>
</dbReference>
<dbReference type="Pfam" id="PF00589">
    <property type="entry name" value="Phage_integrase"/>
    <property type="match status" value="1"/>
</dbReference>
<dbReference type="GO" id="GO:0015074">
    <property type="term" value="P:DNA integration"/>
    <property type="evidence" value="ECO:0007669"/>
    <property type="project" value="InterPro"/>
</dbReference>
<feature type="domain" description="Tyr recombinase" evidence="5">
    <location>
        <begin position="162"/>
        <end position="348"/>
    </location>
</feature>
<dbReference type="Gene3D" id="1.10.443.10">
    <property type="entry name" value="Intergrase catalytic core"/>
    <property type="match status" value="1"/>
</dbReference>
<gene>
    <name evidence="6" type="ORF">FRUB_10204</name>
</gene>
<dbReference type="InterPro" id="IPR002104">
    <property type="entry name" value="Integrase_catalytic"/>
</dbReference>
<evidence type="ECO:0000313" key="6">
    <source>
        <dbReference type="EMBL" id="OWK34233.1"/>
    </source>
</evidence>
<dbReference type="SUPFAM" id="SSF56349">
    <property type="entry name" value="DNA breaking-rejoining enzymes"/>
    <property type="match status" value="1"/>
</dbReference>
<feature type="region of interest" description="Disordered" evidence="4">
    <location>
        <begin position="1"/>
        <end position="38"/>
    </location>
</feature>
<comment type="caution">
    <text evidence="6">The sequence shown here is derived from an EMBL/GenBank/DDBJ whole genome shotgun (WGS) entry which is preliminary data.</text>
</comment>
<dbReference type="InterPro" id="IPR011010">
    <property type="entry name" value="DNA_brk_join_enz"/>
</dbReference>
<evidence type="ECO:0000256" key="3">
    <source>
        <dbReference type="ARBA" id="ARBA00023172"/>
    </source>
</evidence>
<dbReference type="OrthoDB" id="9803188at2"/>
<dbReference type="InterPro" id="IPR050090">
    <property type="entry name" value="Tyrosine_recombinase_XerCD"/>
</dbReference>
<evidence type="ECO:0000313" key="7">
    <source>
        <dbReference type="Proteomes" id="UP000214646"/>
    </source>
</evidence>
<sequence>MAKKKGSRGQGEGSALPHGDGQFRAKLPGPNGPGRSKVFDRKTDALAWIREHVDRPKDSGTLGEWLDEWIAIQETQVEAKTVGRDKEVIESLIRPDLAKCLVADHVELAAKVRKWLTSMMKAGKSADQRHRAFSTLSKILRSHPTLPNSTLDKITPPKVVRAKRRSLTLEQFVGLVKVADDFAKRPHFGIIVRLGVECCTRPRELIALRWEDYDGRQIKIVRAICPETGEVKGLKNEFSRRTVPLTMPTITALDTYRKVCKSTDWIFPGTSRGHISYYGLVSQWKVLAAAAGLKGWVPGELRHTGATLLMSSGANVLSVARRLGHSDPSMVLRVYGHALQNDQIRLTDAFLGMYNAPVEPISSGLPRVCHTFETVTSEDPSK</sequence>
<dbReference type="PROSITE" id="PS51898">
    <property type="entry name" value="TYR_RECOMBINASE"/>
    <property type="match status" value="1"/>
</dbReference>
<keyword evidence="3" id="KW-0233">DNA recombination</keyword>
<dbReference type="Gene3D" id="1.10.150.130">
    <property type="match status" value="1"/>
</dbReference>
<evidence type="ECO:0000256" key="4">
    <source>
        <dbReference type="SAM" id="MobiDB-lite"/>
    </source>
</evidence>
<dbReference type="PANTHER" id="PTHR30349:SF64">
    <property type="entry name" value="PROPHAGE INTEGRASE INTD-RELATED"/>
    <property type="match status" value="1"/>
</dbReference>
<comment type="similarity">
    <text evidence="1">Belongs to the 'phage' integrase family.</text>
</comment>
<organism evidence="6 7">
    <name type="scientific">Fimbriiglobus ruber</name>
    <dbReference type="NCBI Taxonomy" id="1908690"/>
    <lineage>
        <taxon>Bacteria</taxon>
        <taxon>Pseudomonadati</taxon>
        <taxon>Planctomycetota</taxon>
        <taxon>Planctomycetia</taxon>
        <taxon>Gemmatales</taxon>
        <taxon>Gemmataceae</taxon>
        <taxon>Fimbriiglobus</taxon>
    </lineage>
</organism>
<evidence type="ECO:0000256" key="1">
    <source>
        <dbReference type="ARBA" id="ARBA00008857"/>
    </source>
</evidence>
<keyword evidence="2" id="KW-0238">DNA-binding</keyword>
<accession>A0A225CZX3</accession>
<evidence type="ECO:0000256" key="2">
    <source>
        <dbReference type="ARBA" id="ARBA00023125"/>
    </source>
</evidence>
<name>A0A225CZX3_9BACT</name>
<protein>
    <submittedName>
        <fullName evidence="6">Integrase</fullName>
    </submittedName>
</protein>
<dbReference type="RefSeq" id="WP_088260532.1">
    <property type="nucleotide sequence ID" value="NZ_NIDE01000020.1"/>
</dbReference>
<dbReference type="InterPro" id="IPR010998">
    <property type="entry name" value="Integrase_recombinase_N"/>
</dbReference>
<dbReference type="PANTHER" id="PTHR30349">
    <property type="entry name" value="PHAGE INTEGRASE-RELATED"/>
    <property type="match status" value="1"/>
</dbReference>
<dbReference type="EMBL" id="NIDE01000020">
    <property type="protein sequence ID" value="OWK34233.1"/>
    <property type="molecule type" value="Genomic_DNA"/>
</dbReference>
<reference evidence="7" key="1">
    <citation type="submission" date="2017-06" db="EMBL/GenBank/DDBJ databases">
        <title>Genome analysis of Fimbriiglobus ruber SP5, the first member of the order Planctomycetales with confirmed chitinolytic capability.</title>
        <authorList>
            <person name="Ravin N.V."/>
            <person name="Rakitin A.L."/>
            <person name="Ivanova A.A."/>
            <person name="Beletsky A.V."/>
            <person name="Kulichevskaya I.S."/>
            <person name="Mardanov A.V."/>
            <person name="Dedysh S.N."/>
        </authorList>
    </citation>
    <scope>NUCLEOTIDE SEQUENCE [LARGE SCALE GENOMIC DNA]</scope>
    <source>
        <strain evidence="7">SP5</strain>
    </source>
</reference>